<dbReference type="InterPro" id="IPR014712">
    <property type="entry name" value="ANTH_dom_sf"/>
</dbReference>
<feature type="compositionally biased region" description="Polar residues" evidence="9">
    <location>
        <begin position="369"/>
        <end position="397"/>
    </location>
</feature>
<dbReference type="GO" id="GO:0006900">
    <property type="term" value="P:vesicle budding from membrane"/>
    <property type="evidence" value="ECO:0007669"/>
    <property type="project" value="TreeGrafter"/>
</dbReference>
<protein>
    <recommendedName>
        <fullName evidence="10">ENTH domain-containing protein</fullName>
    </recommendedName>
</protein>
<dbReference type="GO" id="GO:0072583">
    <property type="term" value="P:clathrin-dependent endocytosis"/>
    <property type="evidence" value="ECO:0007669"/>
    <property type="project" value="InterPro"/>
</dbReference>
<dbReference type="InterPro" id="IPR011417">
    <property type="entry name" value="ANTH_dom"/>
</dbReference>
<dbReference type="SMART" id="SM00273">
    <property type="entry name" value="ENTH"/>
    <property type="match status" value="1"/>
</dbReference>
<dbReference type="GO" id="GO:0048268">
    <property type="term" value="P:clathrin coat assembly"/>
    <property type="evidence" value="ECO:0007669"/>
    <property type="project" value="InterPro"/>
</dbReference>
<dbReference type="GO" id="GO:0005905">
    <property type="term" value="C:clathrin-coated pit"/>
    <property type="evidence" value="ECO:0007669"/>
    <property type="project" value="UniProtKB-SubCell"/>
</dbReference>
<evidence type="ECO:0000313" key="11">
    <source>
        <dbReference type="EMBL" id="PIA36875.1"/>
    </source>
</evidence>
<dbReference type="Pfam" id="PF07651">
    <property type="entry name" value="ANTH"/>
    <property type="match status" value="1"/>
</dbReference>
<dbReference type="GO" id="GO:0000149">
    <property type="term" value="F:SNARE binding"/>
    <property type="evidence" value="ECO:0007669"/>
    <property type="project" value="TreeGrafter"/>
</dbReference>
<dbReference type="Gene3D" id="1.20.58.150">
    <property type="entry name" value="ANTH domain"/>
    <property type="match status" value="1"/>
</dbReference>
<dbReference type="OrthoDB" id="44015at2759"/>
<evidence type="ECO:0000256" key="2">
    <source>
        <dbReference type="ARBA" id="ARBA00004555"/>
    </source>
</evidence>
<dbReference type="EMBL" id="KZ305049">
    <property type="protein sequence ID" value="PIA36875.1"/>
    <property type="molecule type" value="Genomic_DNA"/>
</dbReference>
<keyword evidence="8" id="KW-0968">Cytoplasmic vesicle</keyword>
<dbReference type="FunCoup" id="A0A2G5D035">
    <property type="interactions" value="344"/>
</dbReference>
<reference evidence="11 12" key="1">
    <citation type="submission" date="2017-09" db="EMBL/GenBank/DDBJ databases">
        <title>WGS assembly of Aquilegia coerulea Goldsmith.</title>
        <authorList>
            <person name="Hodges S."/>
            <person name="Kramer E."/>
            <person name="Nordborg M."/>
            <person name="Tomkins J."/>
            <person name="Borevitz J."/>
            <person name="Derieg N."/>
            <person name="Yan J."/>
            <person name="Mihaltcheva S."/>
            <person name="Hayes R.D."/>
            <person name="Rokhsar D."/>
        </authorList>
    </citation>
    <scope>NUCLEOTIDE SEQUENCE [LARGE SCALE GENOMIC DNA]</scope>
    <source>
        <strain evidence="12">cv. Goldsmith</strain>
    </source>
</reference>
<evidence type="ECO:0000256" key="7">
    <source>
        <dbReference type="ARBA" id="ARBA00023176"/>
    </source>
</evidence>
<evidence type="ECO:0000259" key="10">
    <source>
        <dbReference type="PROSITE" id="PS50942"/>
    </source>
</evidence>
<sequence length="588" mass="65598">MPSKLRKAIELLKDSTSITLAPSKLEAVILKATTHEEVPAEDRHINEILLLTSSNKGYAASCAQVLAKRIGRTHNWIVALKSLMIVLRVLQDGDPYFPREILMTMKRGKKILNLSNFRDDYNSSPWDYTAFVRTVALYLNERLECFLTGKLQRRMIMKDRDQNHYQPPKKRFNEHVRDMKPAVLIDKITHWQKLLDRAIGTRPTGAAKTNRLVQVSLYAIVRETFDLYRDISDGLTLLLDSFFHLQYQSCIDAYQACIKSSKQFEELNQFYTVCKDVGVGRHSEYPSVQTISEDLIDTLQEYLKDKSSFPEKPQTSSQKQLPTLPLPNGCVPSEGVGRQRGTSLEDLISVTEPGTSSSFPVDRGRKSGQLETSSSSIEDFQSMDTAGTSPALSGKQSTMDDLLSLHTAGTSPARSIDRSASSAIDLRLLDNPVQTAQSQNEANQPSVSGHDDGSRDEWERVLAETASNISSTQTSTTFDSAFLNSLYDQALTTSNNESNYNNPFLTLGNELAIVPSPAANSISTMPTFQATPTFSAENPNATRESDLFNLPIHGVQSSSQGTLSQPHFIWEQQLWLQNQNEIMAKLIS</sequence>
<dbReference type="SUPFAM" id="SSF48464">
    <property type="entry name" value="ENTH/VHS domain"/>
    <property type="match status" value="1"/>
</dbReference>
<dbReference type="GO" id="GO:0005546">
    <property type="term" value="F:phosphatidylinositol-4,5-bisphosphate binding"/>
    <property type="evidence" value="ECO:0007669"/>
    <property type="project" value="TreeGrafter"/>
</dbReference>
<evidence type="ECO:0000256" key="8">
    <source>
        <dbReference type="ARBA" id="ARBA00023329"/>
    </source>
</evidence>
<dbReference type="InParanoid" id="A0A2G5D035"/>
<comment type="subcellular location">
    <subcellularLocation>
        <location evidence="1">Cytoplasmic vesicle</location>
        <location evidence="1">Clathrin-coated vesicle</location>
    </subcellularLocation>
    <subcellularLocation>
        <location evidence="2">Golgi apparatus</location>
    </subcellularLocation>
    <subcellularLocation>
        <location evidence="3">Membrane</location>
        <location evidence="3">Clathrin-coated pit</location>
    </subcellularLocation>
</comment>
<evidence type="ECO:0000256" key="9">
    <source>
        <dbReference type="SAM" id="MobiDB-lite"/>
    </source>
</evidence>
<dbReference type="InterPro" id="IPR048050">
    <property type="entry name" value="ANTH_N_plant"/>
</dbReference>
<dbReference type="GO" id="GO:0005545">
    <property type="term" value="F:1-phosphatidylinositol binding"/>
    <property type="evidence" value="ECO:0007669"/>
    <property type="project" value="InterPro"/>
</dbReference>
<feature type="domain" description="ENTH" evidence="10">
    <location>
        <begin position="17"/>
        <end position="153"/>
    </location>
</feature>
<evidence type="ECO:0000256" key="1">
    <source>
        <dbReference type="ARBA" id="ARBA00004132"/>
    </source>
</evidence>
<keyword evidence="7" id="KW-0168">Coated pit</keyword>
<gene>
    <name evidence="11" type="ORF">AQUCO_03200085v1</name>
</gene>
<evidence type="ECO:0000256" key="6">
    <source>
        <dbReference type="ARBA" id="ARBA00023136"/>
    </source>
</evidence>
<dbReference type="GO" id="GO:0032050">
    <property type="term" value="F:clathrin heavy chain binding"/>
    <property type="evidence" value="ECO:0007669"/>
    <property type="project" value="TreeGrafter"/>
</dbReference>
<evidence type="ECO:0000256" key="4">
    <source>
        <dbReference type="ARBA" id="ARBA00022583"/>
    </source>
</evidence>
<keyword evidence="5" id="KW-0333">Golgi apparatus</keyword>
<accession>A0A2G5D035</accession>
<dbReference type="PROSITE" id="PS50942">
    <property type="entry name" value="ENTH"/>
    <property type="match status" value="1"/>
</dbReference>
<keyword evidence="6" id="KW-0472">Membrane</keyword>
<dbReference type="PANTHER" id="PTHR22951:SF75">
    <property type="entry name" value="CLATHRIN COAT ASSEMBLY PROTEIN AP180"/>
    <property type="match status" value="1"/>
</dbReference>
<dbReference type="FunFam" id="1.20.58.150:FF:000005">
    <property type="entry name" value="putative clathrin assembly protein At2g25430"/>
    <property type="match status" value="1"/>
</dbReference>
<dbReference type="PANTHER" id="PTHR22951">
    <property type="entry name" value="CLATHRIN ASSEMBLY PROTEIN"/>
    <property type="match status" value="1"/>
</dbReference>
<dbReference type="AlphaFoldDB" id="A0A2G5D035"/>
<dbReference type="STRING" id="218851.A0A2G5D035"/>
<evidence type="ECO:0000313" key="12">
    <source>
        <dbReference type="Proteomes" id="UP000230069"/>
    </source>
</evidence>
<organism evidence="11 12">
    <name type="scientific">Aquilegia coerulea</name>
    <name type="common">Rocky mountain columbine</name>
    <dbReference type="NCBI Taxonomy" id="218851"/>
    <lineage>
        <taxon>Eukaryota</taxon>
        <taxon>Viridiplantae</taxon>
        <taxon>Streptophyta</taxon>
        <taxon>Embryophyta</taxon>
        <taxon>Tracheophyta</taxon>
        <taxon>Spermatophyta</taxon>
        <taxon>Magnoliopsida</taxon>
        <taxon>Ranunculales</taxon>
        <taxon>Ranunculaceae</taxon>
        <taxon>Thalictroideae</taxon>
        <taxon>Aquilegia</taxon>
    </lineage>
</organism>
<dbReference type="GO" id="GO:0030136">
    <property type="term" value="C:clathrin-coated vesicle"/>
    <property type="evidence" value="ECO:0007669"/>
    <property type="project" value="UniProtKB-SubCell"/>
</dbReference>
<dbReference type="InterPro" id="IPR045192">
    <property type="entry name" value="AP180-like"/>
</dbReference>
<dbReference type="CDD" id="cd16987">
    <property type="entry name" value="ANTH_N_AP180_plant"/>
    <property type="match status" value="1"/>
</dbReference>
<name>A0A2G5D035_AQUCA</name>
<feature type="region of interest" description="Disordered" evidence="9">
    <location>
        <begin position="306"/>
        <end position="397"/>
    </location>
</feature>
<dbReference type="InterPro" id="IPR008942">
    <property type="entry name" value="ENTH_VHS"/>
</dbReference>
<keyword evidence="4" id="KW-0254">Endocytosis</keyword>
<dbReference type="Proteomes" id="UP000230069">
    <property type="component" value="Unassembled WGS sequence"/>
</dbReference>
<dbReference type="SUPFAM" id="SSF89009">
    <property type="entry name" value="GAT-like domain"/>
    <property type="match status" value="1"/>
</dbReference>
<proteinExistence type="predicted"/>
<feature type="region of interest" description="Disordered" evidence="9">
    <location>
        <begin position="435"/>
        <end position="456"/>
    </location>
</feature>
<dbReference type="GO" id="GO:0005794">
    <property type="term" value="C:Golgi apparatus"/>
    <property type="evidence" value="ECO:0007669"/>
    <property type="project" value="UniProtKB-SubCell"/>
</dbReference>
<feature type="compositionally biased region" description="Polar residues" evidence="9">
    <location>
        <begin position="435"/>
        <end position="447"/>
    </location>
</feature>
<dbReference type="Gene3D" id="1.25.40.90">
    <property type="match status" value="1"/>
</dbReference>
<dbReference type="InterPro" id="IPR013809">
    <property type="entry name" value="ENTH"/>
</dbReference>
<evidence type="ECO:0000256" key="3">
    <source>
        <dbReference type="ARBA" id="ARBA00004600"/>
    </source>
</evidence>
<keyword evidence="12" id="KW-1185">Reference proteome</keyword>
<evidence type="ECO:0000256" key="5">
    <source>
        <dbReference type="ARBA" id="ARBA00023034"/>
    </source>
</evidence>